<comment type="subcellular location">
    <subcellularLocation>
        <location evidence="1">Cell membrane</location>
        <topology evidence="1">Multi-pass membrane protein</topology>
    </subcellularLocation>
</comment>
<evidence type="ECO:0000313" key="10">
    <source>
        <dbReference type="EMBL" id="ABM63180.1"/>
    </source>
</evidence>
<keyword evidence="2 7" id="KW-0812">Transmembrane</keyword>
<dbReference type="InterPro" id="IPR003439">
    <property type="entry name" value="ABC_transporter-like_ATP-bd"/>
</dbReference>
<feature type="transmembrane region" description="Helical" evidence="7">
    <location>
        <begin position="132"/>
        <end position="157"/>
    </location>
</feature>
<dbReference type="GO" id="GO:0005886">
    <property type="term" value="C:plasma membrane"/>
    <property type="evidence" value="ECO:0007669"/>
    <property type="project" value="UniProtKB-SubCell"/>
</dbReference>
<dbReference type="OrthoDB" id="6336411at2"/>
<dbReference type="GO" id="GO:0005524">
    <property type="term" value="F:ATP binding"/>
    <property type="evidence" value="ECO:0007669"/>
    <property type="project" value="UniProtKB-KW"/>
</dbReference>
<dbReference type="InterPro" id="IPR027417">
    <property type="entry name" value="P-loop_NTPase"/>
</dbReference>
<dbReference type="InterPro" id="IPR017871">
    <property type="entry name" value="ABC_transporter-like_CS"/>
</dbReference>
<keyword evidence="4" id="KW-0067">ATP-binding</keyword>
<dbReference type="GO" id="GO:0045454">
    <property type="term" value="P:cell redox homeostasis"/>
    <property type="evidence" value="ECO:0007669"/>
    <property type="project" value="InterPro"/>
</dbReference>
<dbReference type="GO" id="GO:0034775">
    <property type="term" value="P:glutathione transmembrane transport"/>
    <property type="evidence" value="ECO:0007669"/>
    <property type="project" value="InterPro"/>
</dbReference>
<evidence type="ECO:0000256" key="3">
    <source>
        <dbReference type="ARBA" id="ARBA00022741"/>
    </source>
</evidence>
<dbReference type="GO" id="GO:0016887">
    <property type="term" value="F:ATP hydrolysis activity"/>
    <property type="evidence" value="ECO:0007669"/>
    <property type="project" value="InterPro"/>
</dbReference>
<dbReference type="Proteomes" id="UP000000647">
    <property type="component" value="Chromosome"/>
</dbReference>
<dbReference type="Gene3D" id="3.40.50.300">
    <property type="entry name" value="P-loop containing nucleotide triphosphate hydrolases"/>
    <property type="match status" value="1"/>
</dbReference>
<dbReference type="SUPFAM" id="SSF52540">
    <property type="entry name" value="P-loop containing nucleoside triphosphate hydrolases"/>
    <property type="match status" value="1"/>
</dbReference>
<dbReference type="Pfam" id="PF00005">
    <property type="entry name" value="ABC_tran"/>
    <property type="match status" value="1"/>
</dbReference>
<evidence type="ECO:0000259" key="8">
    <source>
        <dbReference type="PROSITE" id="PS50893"/>
    </source>
</evidence>
<dbReference type="InterPro" id="IPR039421">
    <property type="entry name" value="Type_1_exporter"/>
</dbReference>
<dbReference type="PANTHER" id="PTHR43394:SF1">
    <property type="entry name" value="ATP-BINDING CASSETTE SUB-FAMILY B MEMBER 10, MITOCHONDRIAL"/>
    <property type="match status" value="1"/>
</dbReference>
<evidence type="ECO:0000313" key="11">
    <source>
        <dbReference type="Proteomes" id="UP000000647"/>
    </source>
</evidence>
<dbReference type="PROSITE" id="PS50929">
    <property type="entry name" value="ABC_TM1F"/>
    <property type="match status" value="1"/>
</dbReference>
<reference evidence="11" key="1">
    <citation type="submission" date="2006-12" db="EMBL/GenBank/DDBJ databases">
        <title>Complete sequence of Halorhodospira halophila SL1.</title>
        <authorList>
            <consortium name="US DOE Joint Genome Institute"/>
            <person name="Copeland A."/>
            <person name="Lucas S."/>
            <person name="Lapidus A."/>
            <person name="Barry K."/>
            <person name="Detter J.C."/>
            <person name="Glavina del Rio T."/>
            <person name="Hammon N."/>
            <person name="Israni S."/>
            <person name="Dalin E."/>
            <person name="Tice H."/>
            <person name="Pitluck S."/>
            <person name="Saunders E."/>
            <person name="Brettin T."/>
            <person name="Bruce D."/>
            <person name="Han C."/>
            <person name="Tapia R."/>
            <person name="Schmutz J."/>
            <person name="Larimer F."/>
            <person name="Land M."/>
            <person name="Hauser L."/>
            <person name="Kyrpides N."/>
            <person name="Mikhailova N."/>
            <person name="Hoff W."/>
            <person name="Richardson P."/>
        </authorList>
    </citation>
    <scope>NUCLEOTIDE SEQUENCE [LARGE SCALE GENOMIC DNA]</scope>
    <source>
        <strain evidence="11">DSM 244 / SL1</strain>
    </source>
</reference>
<feature type="domain" description="ABC transmembrane type-1" evidence="9">
    <location>
        <begin position="19"/>
        <end position="305"/>
    </location>
</feature>
<proteinExistence type="predicted"/>
<accession>A1WZR8</accession>
<sequence length="555" mass="58451">MRELMPFLRDLRPECWRLALGTLLLIVSLAASIGLMGLSGWFITATAVAGLTGAYLDIYRPSAGIRFFALARSISRYFERLVHHDAVLRTLARLRGWLFRTLAPLPLARVGRLRRSDLLNRMTADVEALDNLYLRIIGPSLAAVVTLGGTIAVLVLLAGPAGLAVGAVLLAGGILLPLWAWRRGSPHGEAVDRHLPALRGAGVDAVQGLAELRACGAVGRHEQRLMAAADGLAAARARAARLTGAGEGAVGLLAHGALLAALVVGIPLYQAEAISGPLLALVALAALAGGEALTALPGAWQHLGRTRAAARRLLEHADTAADESAAVVDPPPRQALGLALAGVTFRHAAHTPPVLRDGSLTVAPGETVVIHGPSGCGKSTLLDLVAGLIRPDAGTVTLEGVPVHALAEAERFARITYLTQRTELFADSVAGNLRIVDPRADEARMWQALHTVGLDERVRSAPRGLDEWVGEGGGRLSGGEARRLALARLVLTDAPVVLLDEPFRGLDDATAAEVARRLAPWLAERTALIISHDPDSAPPHDRRLPFFELIAPGGE</sequence>
<evidence type="ECO:0000256" key="2">
    <source>
        <dbReference type="ARBA" id="ARBA00022692"/>
    </source>
</evidence>
<dbReference type="SMART" id="SM00382">
    <property type="entry name" value="AAA"/>
    <property type="match status" value="1"/>
</dbReference>
<evidence type="ECO:0000256" key="4">
    <source>
        <dbReference type="ARBA" id="ARBA00022840"/>
    </source>
</evidence>
<dbReference type="Gene3D" id="1.20.1560.10">
    <property type="entry name" value="ABC transporter type 1, transmembrane domain"/>
    <property type="match status" value="1"/>
</dbReference>
<feature type="transmembrane region" description="Helical" evidence="7">
    <location>
        <begin position="274"/>
        <end position="296"/>
    </location>
</feature>
<protein>
    <submittedName>
        <fullName evidence="10">ABC transporter, transmembrane region, type 1</fullName>
    </submittedName>
</protein>
<dbReference type="Pfam" id="PF00664">
    <property type="entry name" value="ABC_membrane"/>
    <property type="match status" value="1"/>
</dbReference>
<evidence type="ECO:0000256" key="5">
    <source>
        <dbReference type="ARBA" id="ARBA00022989"/>
    </source>
</evidence>
<dbReference type="STRING" id="349124.Hhal_2417"/>
<feature type="transmembrane region" description="Helical" evidence="7">
    <location>
        <begin position="163"/>
        <end position="181"/>
    </location>
</feature>
<evidence type="ECO:0000256" key="6">
    <source>
        <dbReference type="ARBA" id="ARBA00023136"/>
    </source>
</evidence>
<dbReference type="RefSeq" id="WP_011815202.1">
    <property type="nucleotide sequence ID" value="NC_008789.1"/>
</dbReference>
<keyword evidence="11" id="KW-1185">Reference proteome</keyword>
<dbReference type="GO" id="GO:0015421">
    <property type="term" value="F:ABC-type oligopeptide transporter activity"/>
    <property type="evidence" value="ECO:0007669"/>
    <property type="project" value="TreeGrafter"/>
</dbReference>
<dbReference type="InterPro" id="IPR014223">
    <property type="entry name" value="ABC_CydC/D"/>
</dbReference>
<feature type="domain" description="ABC transporter" evidence="8">
    <location>
        <begin position="338"/>
        <end position="553"/>
    </location>
</feature>
<dbReference type="InterPro" id="IPR003593">
    <property type="entry name" value="AAA+_ATPase"/>
</dbReference>
<dbReference type="PANTHER" id="PTHR43394">
    <property type="entry name" value="ATP-DEPENDENT PERMEASE MDL1, MITOCHONDRIAL"/>
    <property type="match status" value="1"/>
</dbReference>
<keyword evidence="6 7" id="KW-0472">Membrane</keyword>
<dbReference type="PROSITE" id="PS50893">
    <property type="entry name" value="ABC_TRANSPORTER_2"/>
    <property type="match status" value="1"/>
</dbReference>
<evidence type="ECO:0000259" key="9">
    <source>
        <dbReference type="PROSITE" id="PS50929"/>
    </source>
</evidence>
<name>A1WZR8_HALHL</name>
<dbReference type="HOGENOM" id="CLU_000604_84_9_6"/>
<dbReference type="AlphaFoldDB" id="A1WZR8"/>
<dbReference type="PROSITE" id="PS00211">
    <property type="entry name" value="ABC_TRANSPORTER_1"/>
    <property type="match status" value="1"/>
</dbReference>
<evidence type="ECO:0000256" key="7">
    <source>
        <dbReference type="SAM" id="Phobius"/>
    </source>
</evidence>
<dbReference type="KEGG" id="hha:Hhal_2417"/>
<dbReference type="InterPro" id="IPR011527">
    <property type="entry name" value="ABC1_TM_dom"/>
</dbReference>
<organism evidence="10 11">
    <name type="scientific">Halorhodospira halophila (strain DSM 244 / SL1)</name>
    <name type="common">Ectothiorhodospira halophila (strain DSM 244 / SL1)</name>
    <dbReference type="NCBI Taxonomy" id="349124"/>
    <lineage>
        <taxon>Bacteria</taxon>
        <taxon>Pseudomonadati</taxon>
        <taxon>Pseudomonadota</taxon>
        <taxon>Gammaproteobacteria</taxon>
        <taxon>Chromatiales</taxon>
        <taxon>Ectothiorhodospiraceae</taxon>
        <taxon>Halorhodospira</taxon>
    </lineage>
</organism>
<keyword evidence="5 7" id="KW-1133">Transmembrane helix</keyword>
<dbReference type="InterPro" id="IPR036640">
    <property type="entry name" value="ABC1_TM_sf"/>
</dbReference>
<dbReference type="eggNOG" id="COG4987">
    <property type="taxonomic scope" value="Bacteria"/>
</dbReference>
<reference evidence="10 11" key="2">
    <citation type="journal article" date="2013" name="Stand. Genomic Sci.">
        <title>Complete genome sequence of Halorhodospira halophila SL1.</title>
        <authorList>
            <person name="Challacombe J.F."/>
            <person name="Majid S."/>
            <person name="Deole R."/>
            <person name="Brettin T.S."/>
            <person name="Bruce D."/>
            <person name="Delano S.F."/>
            <person name="Detter J.C."/>
            <person name="Gleasner C.D."/>
            <person name="Han C.S."/>
            <person name="Misra M."/>
            <person name="Reitenga K.G."/>
            <person name="Mikhailova N."/>
            <person name="Woyke T."/>
            <person name="Pitluck S."/>
            <person name="Nolan M."/>
            <person name="Land M.L."/>
            <person name="Saunders E."/>
            <person name="Tapia R."/>
            <person name="Lapidus A."/>
            <person name="Ivanova N."/>
            <person name="Hoff W.D."/>
        </authorList>
    </citation>
    <scope>NUCLEOTIDE SEQUENCE [LARGE SCALE GENOMIC DNA]</scope>
    <source>
        <strain evidence="11">DSM 244 / SL1</strain>
    </source>
</reference>
<dbReference type="SUPFAM" id="SSF90123">
    <property type="entry name" value="ABC transporter transmembrane region"/>
    <property type="match status" value="1"/>
</dbReference>
<keyword evidence="3" id="KW-0547">Nucleotide-binding</keyword>
<evidence type="ECO:0000256" key="1">
    <source>
        <dbReference type="ARBA" id="ARBA00004651"/>
    </source>
</evidence>
<dbReference type="EMBL" id="CP000544">
    <property type="protein sequence ID" value="ABM63180.1"/>
    <property type="molecule type" value="Genomic_DNA"/>
</dbReference>
<gene>
    <name evidence="10" type="ordered locus">Hhal_2417</name>
</gene>
<feature type="transmembrane region" description="Helical" evidence="7">
    <location>
        <begin position="248"/>
        <end position="268"/>
    </location>
</feature>
<dbReference type="NCBIfam" id="TIGR02868">
    <property type="entry name" value="CydC"/>
    <property type="match status" value="1"/>
</dbReference>